<evidence type="ECO:0000313" key="1">
    <source>
        <dbReference type="EMBL" id="MBP2702778.1"/>
    </source>
</evidence>
<comment type="caution">
    <text evidence="1">The sequence shown here is derived from an EMBL/GenBank/DDBJ whole genome shotgun (WGS) entry which is preliminary data.</text>
</comment>
<dbReference type="Proteomes" id="UP000674234">
    <property type="component" value="Unassembled WGS sequence"/>
</dbReference>
<reference evidence="1" key="1">
    <citation type="submission" date="2021-02" db="EMBL/GenBank/DDBJ databases">
        <title>Draft genome sequence of Microbispora sp. RL4-1S isolated from rice leaves in Thailand.</title>
        <authorList>
            <person name="Muangham S."/>
            <person name="Duangmal K."/>
        </authorList>
    </citation>
    <scope>NUCLEOTIDE SEQUENCE</scope>
    <source>
        <strain evidence="1">RL4-1S</strain>
    </source>
</reference>
<dbReference type="AlphaFoldDB" id="A0A941AI42"/>
<keyword evidence="2" id="KW-1185">Reference proteome</keyword>
<dbReference type="RefSeq" id="WP_210154031.1">
    <property type="nucleotide sequence ID" value="NZ_JAFCNB010000001.1"/>
</dbReference>
<name>A0A941AI42_9ACTN</name>
<accession>A0A941AI42</accession>
<protein>
    <recommendedName>
        <fullName evidence="3">Glycosyltransferase</fullName>
    </recommendedName>
</protein>
<proteinExistence type="predicted"/>
<evidence type="ECO:0008006" key="3">
    <source>
        <dbReference type="Google" id="ProtNLM"/>
    </source>
</evidence>
<gene>
    <name evidence="1" type="ORF">JOL79_03045</name>
</gene>
<organism evidence="1 2">
    <name type="scientific">Microbispora oryzae</name>
    <dbReference type="NCBI Taxonomy" id="2806554"/>
    <lineage>
        <taxon>Bacteria</taxon>
        <taxon>Bacillati</taxon>
        <taxon>Actinomycetota</taxon>
        <taxon>Actinomycetes</taxon>
        <taxon>Streptosporangiales</taxon>
        <taxon>Streptosporangiaceae</taxon>
        <taxon>Microbispora</taxon>
    </lineage>
</organism>
<sequence>MDIRDIRDIRDVRDVRDIDEIGDIRISVAVMHHPRRADRLPRLVRSCAPLRPRVVTDPDPSGPPSPLRTAKRAWAAVAPGATHHLVLQDDVTLTPGFAGLLNGAVAQRPRHAIALYSNWNSPQNSYHVRRAAAAGSPWAPLSPAEWTPTQGLVLPADQARELAEFLAPIPDAIRDDDEMVALFCAERGIRPLATVPHLVDHADEPTLAGHAGSFHATVYADGQALPPGHWTAGPGAEEALGARSAHRDAREFVVELIRSRCMLRFVRPGSGEPVEHGFGWYWADWASVAGIDPARVRDEFHAYARRDGVGAPYAPEVWAAGYLLGADAAASGAAGTMAGTVRARLLRDAVGSWIDSGLRPADRLTLGPAGRAALTELGVAAVERGRAATRLLVRA</sequence>
<evidence type="ECO:0000313" key="2">
    <source>
        <dbReference type="Proteomes" id="UP000674234"/>
    </source>
</evidence>
<dbReference type="EMBL" id="JAFCNB010000001">
    <property type="protein sequence ID" value="MBP2702778.1"/>
    <property type="molecule type" value="Genomic_DNA"/>
</dbReference>